<keyword evidence="2" id="KW-1185">Reference proteome</keyword>
<organism evidence="1 2">
    <name type="scientific">Sphingobium xenophagum</name>
    <dbReference type="NCBI Taxonomy" id="121428"/>
    <lineage>
        <taxon>Bacteria</taxon>
        <taxon>Pseudomonadati</taxon>
        <taxon>Pseudomonadota</taxon>
        <taxon>Alphaproteobacteria</taxon>
        <taxon>Sphingomonadales</taxon>
        <taxon>Sphingomonadaceae</taxon>
        <taxon>Sphingobium</taxon>
    </lineage>
</organism>
<dbReference type="Proteomes" id="UP001267638">
    <property type="component" value="Unassembled WGS sequence"/>
</dbReference>
<dbReference type="EMBL" id="JAVDWV010000021">
    <property type="protein sequence ID" value="MDR7156825.1"/>
    <property type="molecule type" value="Genomic_DNA"/>
</dbReference>
<evidence type="ECO:0000313" key="2">
    <source>
        <dbReference type="Proteomes" id="UP001267638"/>
    </source>
</evidence>
<gene>
    <name evidence="1" type="ORF">J2W40_003671</name>
</gene>
<comment type="caution">
    <text evidence="1">The sequence shown here is derived from an EMBL/GenBank/DDBJ whole genome shotgun (WGS) entry which is preliminary data.</text>
</comment>
<protein>
    <submittedName>
        <fullName evidence="1">Uncharacterized protein</fullName>
    </submittedName>
</protein>
<evidence type="ECO:0000313" key="1">
    <source>
        <dbReference type="EMBL" id="MDR7156825.1"/>
    </source>
</evidence>
<name>A0ABU1X5G5_SPHXE</name>
<reference evidence="1 2" key="1">
    <citation type="submission" date="2023-07" db="EMBL/GenBank/DDBJ databases">
        <title>Sorghum-associated microbial communities from plants grown in Nebraska, USA.</title>
        <authorList>
            <person name="Schachtman D."/>
        </authorList>
    </citation>
    <scope>NUCLEOTIDE SEQUENCE [LARGE SCALE GENOMIC DNA]</scope>
    <source>
        <strain evidence="1 2">4256</strain>
    </source>
</reference>
<proteinExistence type="predicted"/>
<sequence>MATLVPDSIIVMGRIDAIRLLPPSTMKAAP</sequence>
<accession>A0ABU1X5G5</accession>